<keyword evidence="2" id="KW-1185">Reference proteome</keyword>
<dbReference type="EMBL" id="JABEXW010000274">
    <property type="protein sequence ID" value="KAF4966731.1"/>
    <property type="molecule type" value="Genomic_DNA"/>
</dbReference>
<gene>
    <name evidence="1" type="ORF">FSARC_5596</name>
</gene>
<dbReference type="AlphaFoldDB" id="A0A8H4TZ42"/>
<comment type="caution">
    <text evidence="1">The sequence shown here is derived from an EMBL/GenBank/DDBJ whole genome shotgun (WGS) entry which is preliminary data.</text>
</comment>
<evidence type="ECO:0000313" key="2">
    <source>
        <dbReference type="Proteomes" id="UP000622797"/>
    </source>
</evidence>
<sequence>MQYKLETLIAVGLAAMQAIAYSHGEQTEFDGKVIKWQQLAEGVFTGIPAEQWDDKIHRPSFQELDIDEIMSLHGDNSTLQDRNLELEARDIPGVCKVAVDCAAKVGDALLYGAFFAYFQTVSNVSGGKIMEFLNQPFVANAAGVAIAGVISGQINEATKKECSTSGSQLDVVTGAVQAALQEHRDATSISVAVTGPAGSWHIDITAKPKGESPTPKCFEG</sequence>
<proteinExistence type="predicted"/>
<reference evidence="1" key="2">
    <citation type="submission" date="2020-05" db="EMBL/GenBank/DDBJ databases">
        <authorList>
            <person name="Kim H.-S."/>
            <person name="Proctor R.H."/>
            <person name="Brown D.W."/>
        </authorList>
    </citation>
    <scope>NUCLEOTIDE SEQUENCE</scope>
    <source>
        <strain evidence="1">NRRL 20472</strain>
    </source>
</reference>
<protein>
    <submittedName>
        <fullName evidence="1">Uncharacterized protein</fullName>
    </submittedName>
</protein>
<dbReference type="OrthoDB" id="4766028at2759"/>
<name>A0A8H4TZ42_9HYPO</name>
<evidence type="ECO:0000313" key="1">
    <source>
        <dbReference type="EMBL" id="KAF4966731.1"/>
    </source>
</evidence>
<organism evidence="1 2">
    <name type="scientific">Fusarium sarcochroum</name>
    <dbReference type="NCBI Taxonomy" id="1208366"/>
    <lineage>
        <taxon>Eukaryota</taxon>
        <taxon>Fungi</taxon>
        <taxon>Dikarya</taxon>
        <taxon>Ascomycota</taxon>
        <taxon>Pezizomycotina</taxon>
        <taxon>Sordariomycetes</taxon>
        <taxon>Hypocreomycetidae</taxon>
        <taxon>Hypocreales</taxon>
        <taxon>Nectriaceae</taxon>
        <taxon>Fusarium</taxon>
        <taxon>Fusarium lateritium species complex</taxon>
    </lineage>
</organism>
<reference evidence="1" key="1">
    <citation type="journal article" date="2020" name="BMC Genomics">
        <title>Correction to: Identification and distribution of gene clusters required for synthesis of sphingolipid metabolism inhibitors in diverse species of the filamentous fungus Fusarium.</title>
        <authorList>
            <person name="Kim H.S."/>
            <person name="Lohmar J.M."/>
            <person name="Busman M."/>
            <person name="Brown D.W."/>
            <person name="Naumann T.A."/>
            <person name="Divon H.H."/>
            <person name="Lysoe E."/>
            <person name="Uhlig S."/>
            <person name="Proctor R.H."/>
        </authorList>
    </citation>
    <scope>NUCLEOTIDE SEQUENCE</scope>
    <source>
        <strain evidence="1">NRRL 20472</strain>
    </source>
</reference>
<accession>A0A8H4TZ42</accession>
<dbReference type="Proteomes" id="UP000622797">
    <property type="component" value="Unassembled WGS sequence"/>
</dbReference>